<dbReference type="GO" id="GO:0008061">
    <property type="term" value="F:chitin binding"/>
    <property type="evidence" value="ECO:0007669"/>
    <property type="project" value="UniProtKB-KW"/>
</dbReference>
<comment type="caution">
    <text evidence="8">The sequence shown here is derived from an EMBL/GenBank/DDBJ whole genome shotgun (WGS) entry which is preliminary data.</text>
</comment>
<sequence length="242" mass="27256">EESSSSDEIPTDFYSSVHPETDTDELITESTSRITRYITSSDLFSDETTETSLTTYSALCPEPTGVYSDPEECRALYLCIDGYPMKLYCDDHLHFNPLTKRCESPCSASCDPTLDCSTTEEPETPTPLPLSLCRTKDFLPKRGFCKYYYDCTHGKLRKKQKCPKGLQFNPTSRVCDLPQKSGCGEPSKDLPVPDLYYKCLHVKLASFLPLITAWNISCPNLLHMNEILSSVSDKKAKYMQSS</sequence>
<keyword evidence="3" id="KW-0677">Repeat</keyword>
<feature type="domain" description="Chitin-binding type-2" evidence="7">
    <location>
        <begin position="130"/>
        <end position="185"/>
    </location>
</feature>
<feature type="domain" description="Chitin-binding type-2" evidence="7">
    <location>
        <begin position="57"/>
        <end position="112"/>
    </location>
</feature>
<protein>
    <recommendedName>
        <fullName evidence="7">Chitin-binding type-2 domain-containing protein</fullName>
    </recommendedName>
</protein>
<dbReference type="EMBL" id="BGPR01007707">
    <property type="protein sequence ID" value="GBN28909.1"/>
    <property type="molecule type" value="Genomic_DNA"/>
</dbReference>
<evidence type="ECO:0000256" key="1">
    <source>
        <dbReference type="ARBA" id="ARBA00022669"/>
    </source>
</evidence>
<keyword evidence="5" id="KW-0325">Glycoprotein</keyword>
<dbReference type="PANTHER" id="PTHR23301:SF0">
    <property type="entry name" value="CHITIN-BINDING TYPE-2 DOMAIN-CONTAINING PROTEIN-RELATED"/>
    <property type="match status" value="1"/>
</dbReference>
<dbReference type="PANTHER" id="PTHR23301">
    <property type="entry name" value="CHITIN BINDING PERITROPHIN-A"/>
    <property type="match status" value="1"/>
</dbReference>
<keyword evidence="9" id="KW-1185">Reference proteome</keyword>
<keyword evidence="1" id="KW-0147">Chitin-binding</keyword>
<dbReference type="InterPro" id="IPR051940">
    <property type="entry name" value="Chitin_bind-dev_reg"/>
</dbReference>
<dbReference type="PROSITE" id="PS50940">
    <property type="entry name" value="CHIT_BIND_II"/>
    <property type="match status" value="2"/>
</dbReference>
<name>A0A4Y2MQS7_ARAVE</name>
<evidence type="ECO:0000256" key="5">
    <source>
        <dbReference type="ARBA" id="ARBA00023180"/>
    </source>
</evidence>
<evidence type="ECO:0000313" key="9">
    <source>
        <dbReference type="Proteomes" id="UP000499080"/>
    </source>
</evidence>
<proteinExistence type="predicted"/>
<evidence type="ECO:0000256" key="4">
    <source>
        <dbReference type="ARBA" id="ARBA00023157"/>
    </source>
</evidence>
<feature type="region of interest" description="Disordered" evidence="6">
    <location>
        <begin position="1"/>
        <end position="24"/>
    </location>
</feature>
<dbReference type="InterPro" id="IPR036508">
    <property type="entry name" value="Chitin-bd_dom_sf"/>
</dbReference>
<dbReference type="GO" id="GO:0005576">
    <property type="term" value="C:extracellular region"/>
    <property type="evidence" value="ECO:0007669"/>
    <property type="project" value="InterPro"/>
</dbReference>
<accession>A0A4Y2MQS7</accession>
<evidence type="ECO:0000256" key="6">
    <source>
        <dbReference type="SAM" id="MobiDB-lite"/>
    </source>
</evidence>
<keyword evidence="4" id="KW-1015">Disulfide bond</keyword>
<reference evidence="8 9" key="1">
    <citation type="journal article" date="2019" name="Sci. Rep.">
        <title>Orb-weaving spider Araneus ventricosus genome elucidates the spidroin gene catalogue.</title>
        <authorList>
            <person name="Kono N."/>
            <person name="Nakamura H."/>
            <person name="Ohtoshi R."/>
            <person name="Moran D.A.P."/>
            <person name="Shinohara A."/>
            <person name="Yoshida Y."/>
            <person name="Fujiwara M."/>
            <person name="Mori M."/>
            <person name="Tomita M."/>
            <person name="Arakawa K."/>
        </authorList>
    </citation>
    <scope>NUCLEOTIDE SEQUENCE [LARGE SCALE GENOMIC DNA]</scope>
</reference>
<keyword evidence="2" id="KW-0732">Signal</keyword>
<dbReference type="Proteomes" id="UP000499080">
    <property type="component" value="Unassembled WGS sequence"/>
</dbReference>
<dbReference type="Pfam" id="PF01607">
    <property type="entry name" value="CBM_14"/>
    <property type="match status" value="2"/>
</dbReference>
<dbReference type="AlphaFoldDB" id="A0A4Y2MQS7"/>
<dbReference type="SUPFAM" id="SSF57625">
    <property type="entry name" value="Invertebrate chitin-binding proteins"/>
    <property type="match status" value="2"/>
</dbReference>
<evidence type="ECO:0000313" key="8">
    <source>
        <dbReference type="EMBL" id="GBN28909.1"/>
    </source>
</evidence>
<dbReference type="InterPro" id="IPR002557">
    <property type="entry name" value="Chitin-bd_dom"/>
</dbReference>
<dbReference type="Gene3D" id="2.170.140.10">
    <property type="entry name" value="Chitin binding domain"/>
    <property type="match status" value="2"/>
</dbReference>
<evidence type="ECO:0000256" key="3">
    <source>
        <dbReference type="ARBA" id="ARBA00022737"/>
    </source>
</evidence>
<dbReference type="SMART" id="SM00494">
    <property type="entry name" value="ChtBD2"/>
    <property type="match status" value="2"/>
</dbReference>
<gene>
    <name evidence="8" type="ORF">AVEN_190061_1</name>
</gene>
<organism evidence="8 9">
    <name type="scientific">Araneus ventricosus</name>
    <name type="common">Orbweaver spider</name>
    <name type="synonym">Epeira ventricosa</name>
    <dbReference type="NCBI Taxonomy" id="182803"/>
    <lineage>
        <taxon>Eukaryota</taxon>
        <taxon>Metazoa</taxon>
        <taxon>Ecdysozoa</taxon>
        <taxon>Arthropoda</taxon>
        <taxon>Chelicerata</taxon>
        <taxon>Arachnida</taxon>
        <taxon>Araneae</taxon>
        <taxon>Araneomorphae</taxon>
        <taxon>Entelegynae</taxon>
        <taxon>Araneoidea</taxon>
        <taxon>Araneidae</taxon>
        <taxon>Araneus</taxon>
    </lineage>
</organism>
<feature type="non-terminal residue" evidence="8">
    <location>
        <position position="1"/>
    </location>
</feature>
<evidence type="ECO:0000256" key="2">
    <source>
        <dbReference type="ARBA" id="ARBA00022729"/>
    </source>
</evidence>
<evidence type="ECO:0000259" key="7">
    <source>
        <dbReference type="PROSITE" id="PS50940"/>
    </source>
</evidence>